<dbReference type="Gene3D" id="3.40.50.720">
    <property type="entry name" value="NAD(P)-binding Rossmann-like Domain"/>
    <property type="match status" value="2"/>
</dbReference>
<keyword evidence="2" id="KW-0560">Oxidoreductase</keyword>
<dbReference type="STRING" id="307507.A0A2V0P7M8"/>
<dbReference type="PANTHER" id="PTHR42901:SF1">
    <property type="entry name" value="ALCOHOL DEHYDROGENASE"/>
    <property type="match status" value="1"/>
</dbReference>
<dbReference type="PANTHER" id="PTHR42901">
    <property type="entry name" value="ALCOHOL DEHYDROGENASE"/>
    <property type="match status" value="1"/>
</dbReference>
<dbReference type="InParanoid" id="A0A2V0P7M8"/>
<dbReference type="InterPro" id="IPR002347">
    <property type="entry name" value="SDR_fam"/>
</dbReference>
<evidence type="ECO:0000256" key="1">
    <source>
        <dbReference type="ARBA" id="ARBA00006484"/>
    </source>
</evidence>
<evidence type="ECO:0000313" key="4">
    <source>
        <dbReference type="Proteomes" id="UP000247498"/>
    </source>
</evidence>
<dbReference type="Pfam" id="PF00106">
    <property type="entry name" value="adh_short"/>
    <property type="match status" value="2"/>
</dbReference>
<organism evidence="3 4">
    <name type="scientific">Raphidocelis subcapitata</name>
    <dbReference type="NCBI Taxonomy" id="307507"/>
    <lineage>
        <taxon>Eukaryota</taxon>
        <taxon>Viridiplantae</taxon>
        <taxon>Chlorophyta</taxon>
        <taxon>core chlorophytes</taxon>
        <taxon>Chlorophyceae</taxon>
        <taxon>CS clade</taxon>
        <taxon>Sphaeropleales</taxon>
        <taxon>Selenastraceae</taxon>
        <taxon>Raphidocelis</taxon>
    </lineage>
</organism>
<dbReference type="PRINTS" id="PR00081">
    <property type="entry name" value="GDHRDH"/>
</dbReference>
<name>A0A2V0P7M8_9CHLO</name>
<gene>
    <name evidence="3" type="ORF">Rsub_08465</name>
</gene>
<accession>A0A2V0P7M8</accession>
<dbReference type="SUPFAM" id="SSF51735">
    <property type="entry name" value="NAD(P)-binding Rossmann-fold domains"/>
    <property type="match status" value="1"/>
</dbReference>
<dbReference type="OrthoDB" id="1933717at2759"/>
<evidence type="ECO:0000313" key="3">
    <source>
        <dbReference type="EMBL" id="GBF95874.1"/>
    </source>
</evidence>
<dbReference type="InterPro" id="IPR020904">
    <property type="entry name" value="Sc_DH/Rdtase_CS"/>
</dbReference>
<protein>
    <submittedName>
        <fullName evidence="3">Short-chain dehydrogenase reductase</fullName>
    </submittedName>
</protein>
<keyword evidence="4" id="KW-1185">Reference proteome</keyword>
<evidence type="ECO:0000256" key="2">
    <source>
        <dbReference type="ARBA" id="ARBA00023002"/>
    </source>
</evidence>
<reference evidence="3 4" key="1">
    <citation type="journal article" date="2018" name="Sci. Rep.">
        <title>Raphidocelis subcapitata (=Pseudokirchneriella subcapitata) provides an insight into genome evolution and environmental adaptations in the Sphaeropleales.</title>
        <authorList>
            <person name="Suzuki S."/>
            <person name="Yamaguchi H."/>
            <person name="Nakajima N."/>
            <person name="Kawachi M."/>
        </authorList>
    </citation>
    <scope>NUCLEOTIDE SEQUENCE [LARGE SCALE GENOMIC DNA]</scope>
    <source>
        <strain evidence="3 4">NIES-35</strain>
    </source>
</reference>
<proteinExistence type="inferred from homology"/>
<dbReference type="GO" id="GO:0016491">
    <property type="term" value="F:oxidoreductase activity"/>
    <property type="evidence" value="ECO:0007669"/>
    <property type="project" value="UniProtKB-KW"/>
</dbReference>
<comment type="similarity">
    <text evidence="1">Belongs to the short-chain dehydrogenases/reductases (SDR) family.</text>
</comment>
<dbReference type="EMBL" id="BDRX01000071">
    <property type="protein sequence ID" value="GBF95874.1"/>
    <property type="molecule type" value="Genomic_DNA"/>
</dbReference>
<dbReference type="AlphaFoldDB" id="A0A2V0P7M8"/>
<dbReference type="InterPro" id="IPR036291">
    <property type="entry name" value="NAD(P)-bd_dom_sf"/>
</dbReference>
<sequence length="251" mass="25783">MQATALYAPLDIAGRTALVTGASSGFGAAIARRLAELGCRLVLVARRLERLEALRDELVEKYRAPVHVARLDVRDLGAVAALPAALPREFAEVVKGMVARNRGHIVNISSVAGQEAYATGGLYCASKHALNAFTTATRHELVGKDIRVTTISPGSCRTEFSVVRFRGDEAAADAVYAGMDPLLADDIADNVAYAVTRPPRVQIADILVYASYQSSARTVARPKLAAAAAAAGGSGAGGGGAGGGGAVAAAK</sequence>
<dbReference type="PROSITE" id="PS00061">
    <property type="entry name" value="ADH_SHORT"/>
    <property type="match status" value="1"/>
</dbReference>
<dbReference type="Proteomes" id="UP000247498">
    <property type="component" value="Unassembled WGS sequence"/>
</dbReference>
<comment type="caution">
    <text evidence="3">The sequence shown here is derived from an EMBL/GenBank/DDBJ whole genome shotgun (WGS) entry which is preliminary data.</text>
</comment>